<name>A0A7D5GHF6_9EURY</name>
<protein>
    <submittedName>
        <fullName evidence="2">Uncharacterized protein</fullName>
    </submittedName>
</protein>
<dbReference type="InterPro" id="IPR043941">
    <property type="entry name" value="EMC6-arch"/>
</dbReference>
<dbReference type="RefSeq" id="WP_179170724.1">
    <property type="nucleotide sequence ID" value="NZ_CP058529.1"/>
</dbReference>
<dbReference type="Pfam" id="PF19094">
    <property type="entry name" value="EMC6_arch"/>
    <property type="match status" value="1"/>
</dbReference>
<dbReference type="Proteomes" id="UP000509750">
    <property type="component" value="Chromosome"/>
</dbReference>
<feature type="transmembrane region" description="Helical" evidence="1">
    <location>
        <begin position="50"/>
        <end position="68"/>
    </location>
</feature>
<dbReference type="KEGG" id="halg:HUG10_17150"/>
<reference evidence="2 3" key="1">
    <citation type="submission" date="2020-07" db="EMBL/GenBank/DDBJ databases">
        <title>Gai3-2, isolated from salt lake.</title>
        <authorList>
            <person name="Cui H."/>
            <person name="Shi X."/>
        </authorList>
    </citation>
    <scope>NUCLEOTIDE SEQUENCE [LARGE SCALE GENOMIC DNA]</scope>
    <source>
        <strain evidence="2 3">Gai3-2</strain>
    </source>
</reference>
<evidence type="ECO:0000313" key="2">
    <source>
        <dbReference type="EMBL" id="QLG29150.1"/>
    </source>
</evidence>
<evidence type="ECO:0000256" key="1">
    <source>
        <dbReference type="SAM" id="Phobius"/>
    </source>
</evidence>
<organism evidence="2 3">
    <name type="scientific">Halorarum halophilum</name>
    <dbReference type="NCBI Taxonomy" id="2743090"/>
    <lineage>
        <taxon>Archaea</taxon>
        <taxon>Methanobacteriati</taxon>
        <taxon>Methanobacteriota</taxon>
        <taxon>Stenosarchaea group</taxon>
        <taxon>Halobacteria</taxon>
        <taxon>Halobacteriales</taxon>
        <taxon>Haloferacaceae</taxon>
        <taxon>Halorarum</taxon>
    </lineage>
</organism>
<keyword evidence="1" id="KW-0472">Membrane</keyword>
<feature type="transmembrane region" description="Helical" evidence="1">
    <location>
        <begin position="80"/>
        <end position="103"/>
    </location>
</feature>
<keyword evidence="1" id="KW-1133">Transmembrane helix</keyword>
<dbReference type="AlphaFoldDB" id="A0A7D5GHF6"/>
<evidence type="ECO:0000313" key="3">
    <source>
        <dbReference type="Proteomes" id="UP000509750"/>
    </source>
</evidence>
<accession>A0A7D5GHF6</accession>
<gene>
    <name evidence="2" type="ORF">HUG10_17150</name>
</gene>
<feature type="transmembrane region" description="Helical" evidence="1">
    <location>
        <begin position="16"/>
        <end position="38"/>
    </location>
</feature>
<keyword evidence="3" id="KW-1185">Reference proteome</keyword>
<dbReference type="GeneID" id="56030597"/>
<dbReference type="EMBL" id="CP058529">
    <property type="protein sequence ID" value="QLG29150.1"/>
    <property type="molecule type" value="Genomic_DNA"/>
</dbReference>
<proteinExistence type="predicted"/>
<dbReference type="OrthoDB" id="50040at2157"/>
<keyword evidence="1" id="KW-0812">Transmembrane</keyword>
<sequence length="106" mass="11191">MSTETASGLSDHRRGVAVTTVACLAGIAAAFVSASVFGLSPETATETMPLLVLAAFLFVEYPLLKVLGVAVEDFGMKDNLYVGFMTFTLWFISYGVLLSTTLAESA</sequence>